<reference evidence="1" key="1">
    <citation type="submission" date="2020-05" db="EMBL/GenBank/DDBJ databases">
        <authorList>
            <person name="Chiriac C."/>
            <person name="Salcher M."/>
            <person name="Ghai R."/>
            <person name="Kavagutti S V."/>
        </authorList>
    </citation>
    <scope>NUCLEOTIDE SEQUENCE</scope>
</reference>
<gene>
    <name evidence="1" type="ORF">UFOPK3255_00635</name>
</gene>
<organism evidence="1">
    <name type="scientific">freshwater metagenome</name>
    <dbReference type="NCBI Taxonomy" id="449393"/>
    <lineage>
        <taxon>unclassified sequences</taxon>
        <taxon>metagenomes</taxon>
        <taxon>ecological metagenomes</taxon>
    </lineage>
</organism>
<dbReference type="EMBL" id="CAFAZY010000070">
    <property type="protein sequence ID" value="CAB4842844.1"/>
    <property type="molecule type" value="Genomic_DNA"/>
</dbReference>
<dbReference type="AlphaFoldDB" id="A0A6J7BC86"/>
<proteinExistence type="predicted"/>
<name>A0A6J7BC86_9ZZZZ</name>
<protein>
    <submittedName>
        <fullName evidence="1">Unannotated protein</fullName>
    </submittedName>
</protein>
<evidence type="ECO:0000313" key="1">
    <source>
        <dbReference type="EMBL" id="CAB4842844.1"/>
    </source>
</evidence>
<accession>A0A6J7BC86</accession>
<sequence length="82" mass="8487">MSICAIRLATSKNASDHVAAAPRCESTGVSKETDTKVATAHMALLRFDKAPGVAPVGAQSRQPHTAATIKTICRAALAKRSA</sequence>